<dbReference type="PANTHER" id="PTHR18895:SF74">
    <property type="entry name" value="MTRF1L RELEASE FACTOR GLUTAMINE METHYLTRANSFERASE"/>
    <property type="match status" value="1"/>
</dbReference>
<name>A0A9X2KIF1_9MICC</name>
<gene>
    <name evidence="8" type="primary">prmC</name>
    <name evidence="8" type="ORF">NBM05_08010</name>
</gene>
<dbReference type="InterPro" id="IPR040758">
    <property type="entry name" value="PrmC_N"/>
</dbReference>
<dbReference type="InterPro" id="IPR050320">
    <property type="entry name" value="N5-glutamine_MTase"/>
</dbReference>
<dbReference type="Pfam" id="PF05175">
    <property type="entry name" value="MTS"/>
    <property type="match status" value="1"/>
</dbReference>
<dbReference type="InterPro" id="IPR004556">
    <property type="entry name" value="HemK-like"/>
</dbReference>
<dbReference type="Gene3D" id="3.40.50.150">
    <property type="entry name" value="Vaccinia Virus protein VP39"/>
    <property type="match status" value="1"/>
</dbReference>
<dbReference type="InterPro" id="IPR007848">
    <property type="entry name" value="Small_mtfrase_dom"/>
</dbReference>
<organism evidence="8 9">
    <name type="scientific">Rothia santali</name>
    <dbReference type="NCBI Taxonomy" id="2949643"/>
    <lineage>
        <taxon>Bacteria</taxon>
        <taxon>Bacillati</taxon>
        <taxon>Actinomycetota</taxon>
        <taxon>Actinomycetes</taxon>
        <taxon>Micrococcales</taxon>
        <taxon>Micrococcaceae</taxon>
        <taxon>Rothia</taxon>
    </lineage>
</organism>
<dbReference type="GO" id="GO:0102559">
    <property type="term" value="F:peptide chain release factor N(5)-glutamine methyltransferase activity"/>
    <property type="evidence" value="ECO:0007669"/>
    <property type="project" value="UniProtKB-EC"/>
</dbReference>
<dbReference type="PANTHER" id="PTHR18895">
    <property type="entry name" value="HEMK METHYLTRANSFERASE"/>
    <property type="match status" value="1"/>
</dbReference>
<evidence type="ECO:0000256" key="4">
    <source>
        <dbReference type="ARBA" id="ARBA00022691"/>
    </source>
</evidence>
<evidence type="ECO:0000256" key="5">
    <source>
        <dbReference type="ARBA" id="ARBA00048391"/>
    </source>
</evidence>
<dbReference type="EC" id="2.1.1.297" evidence="1"/>
<evidence type="ECO:0000313" key="9">
    <source>
        <dbReference type="Proteomes" id="UP001139502"/>
    </source>
</evidence>
<evidence type="ECO:0000256" key="3">
    <source>
        <dbReference type="ARBA" id="ARBA00022679"/>
    </source>
</evidence>
<dbReference type="NCBIfam" id="TIGR03534">
    <property type="entry name" value="RF_mod_PrmC"/>
    <property type="match status" value="1"/>
</dbReference>
<dbReference type="Proteomes" id="UP001139502">
    <property type="component" value="Unassembled WGS sequence"/>
</dbReference>
<evidence type="ECO:0000313" key="8">
    <source>
        <dbReference type="EMBL" id="MCP3425950.1"/>
    </source>
</evidence>
<keyword evidence="9" id="KW-1185">Reference proteome</keyword>
<sequence length="289" mass="29610">MARAGIATPRADAELLAAHLISRETGEPVSRGELAARMVTGSWPAPAGYAELVASRAERIPLQHLTGEAHFRNLTLRVGPGVFVPRPETEVLVDELNAFLAARGEASPVVVDLATGSGALALAAAQENPGARVLGVELSEAALAWARANAEDRAAAGDRPVEIVAGDAATALPELEGAVAAVLTNPPYIPEDMVPRDPEVALHDPETALYGGSPDGMLIPTAFVRRAARLLVPGGLLIMEHAEVQAAAAAGLFAAEGFTGVETVLDLTGRERATKGYAGGRGPAAPGAP</sequence>
<dbReference type="AlphaFoldDB" id="A0A9X2KIF1"/>
<evidence type="ECO:0000256" key="1">
    <source>
        <dbReference type="ARBA" id="ARBA00012771"/>
    </source>
</evidence>
<dbReference type="PROSITE" id="PS00092">
    <property type="entry name" value="N6_MTASE"/>
    <property type="match status" value="1"/>
</dbReference>
<dbReference type="Pfam" id="PF17827">
    <property type="entry name" value="PrmC_N"/>
    <property type="match status" value="1"/>
</dbReference>
<evidence type="ECO:0000259" key="6">
    <source>
        <dbReference type="Pfam" id="PF05175"/>
    </source>
</evidence>
<keyword evidence="3 8" id="KW-0808">Transferase</keyword>
<reference evidence="8" key="1">
    <citation type="submission" date="2022-06" db="EMBL/GenBank/DDBJ databases">
        <title>Rothia sp. isolated from sandalwood seedling.</title>
        <authorList>
            <person name="Tuikhar N."/>
            <person name="Kirdat K."/>
            <person name="Thorat V."/>
            <person name="Swetha P."/>
            <person name="Padma S."/>
            <person name="Sundararaj R."/>
            <person name="Yadav A."/>
        </authorList>
    </citation>
    <scope>NUCLEOTIDE SEQUENCE</scope>
    <source>
        <strain evidence="8">AR01</strain>
    </source>
</reference>
<comment type="caution">
    <text evidence="8">The sequence shown here is derived from an EMBL/GenBank/DDBJ whole genome shotgun (WGS) entry which is preliminary data.</text>
</comment>
<dbReference type="Gene3D" id="1.10.8.10">
    <property type="entry name" value="DNA helicase RuvA subunit, C-terminal domain"/>
    <property type="match status" value="1"/>
</dbReference>
<dbReference type="GO" id="GO:0032259">
    <property type="term" value="P:methylation"/>
    <property type="evidence" value="ECO:0007669"/>
    <property type="project" value="UniProtKB-KW"/>
</dbReference>
<dbReference type="SUPFAM" id="SSF53335">
    <property type="entry name" value="S-adenosyl-L-methionine-dependent methyltransferases"/>
    <property type="match status" value="1"/>
</dbReference>
<proteinExistence type="predicted"/>
<feature type="domain" description="Methyltransferase small" evidence="6">
    <location>
        <begin position="89"/>
        <end position="188"/>
    </location>
</feature>
<dbReference type="EMBL" id="JANAFB010000016">
    <property type="protein sequence ID" value="MCP3425950.1"/>
    <property type="molecule type" value="Genomic_DNA"/>
</dbReference>
<accession>A0A9X2KIF1</accession>
<keyword evidence="4" id="KW-0949">S-adenosyl-L-methionine</keyword>
<dbReference type="InterPro" id="IPR002052">
    <property type="entry name" value="DNA_methylase_N6_adenine_CS"/>
</dbReference>
<evidence type="ECO:0000259" key="7">
    <source>
        <dbReference type="Pfam" id="PF17827"/>
    </source>
</evidence>
<dbReference type="InterPro" id="IPR019874">
    <property type="entry name" value="RF_methyltr_PrmC"/>
</dbReference>
<comment type="catalytic activity">
    <reaction evidence="5">
        <text>L-glutaminyl-[peptide chain release factor] + S-adenosyl-L-methionine = N(5)-methyl-L-glutaminyl-[peptide chain release factor] + S-adenosyl-L-homocysteine + H(+)</text>
        <dbReference type="Rhea" id="RHEA:42896"/>
        <dbReference type="Rhea" id="RHEA-COMP:10271"/>
        <dbReference type="Rhea" id="RHEA-COMP:10272"/>
        <dbReference type="ChEBI" id="CHEBI:15378"/>
        <dbReference type="ChEBI" id="CHEBI:30011"/>
        <dbReference type="ChEBI" id="CHEBI:57856"/>
        <dbReference type="ChEBI" id="CHEBI:59789"/>
        <dbReference type="ChEBI" id="CHEBI:61891"/>
        <dbReference type="EC" id="2.1.1.297"/>
    </reaction>
</comment>
<dbReference type="NCBIfam" id="TIGR00536">
    <property type="entry name" value="hemK_fam"/>
    <property type="match status" value="1"/>
</dbReference>
<dbReference type="CDD" id="cd02440">
    <property type="entry name" value="AdoMet_MTases"/>
    <property type="match status" value="1"/>
</dbReference>
<keyword evidence="2 8" id="KW-0489">Methyltransferase</keyword>
<evidence type="ECO:0000256" key="2">
    <source>
        <dbReference type="ARBA" id="ARBA00022603"/>
    </source>
</evidence>
<protein>
    <recommendedName>
        <fullName evidence="1">peptide chain release factor N(5)-glutamine methyltransferase</fullName>
        <ecNumber evidence="1">2.1.1.297</ecNumber>
    </recommendedName>
</protein>
<dbReference type="GO" id="GO:0003676">
    <property type="term" value="F:nucleic acid binding"/>
    <property type="evidence" value="ECO:0007669"/>
    <property type="project" value="InterPro"/>
</dbReference>
<feature type="domain" description="Release factor glutamine methyltransferase N-terminal" evidence="7">
    <location>
        <begin position="2"/>
        <end position="67"/>
    </location>
</feature>
<dbReference type="InterPro" id="IPR029063">
    <property type="entry name" value="SAM-dependent_MTases_sf"/>
</dbReference>